<dbReference type="GO" id="GO:0016740">
    <property type="term" value="F:transferase activity"/>
    <property type="evidence" value="ECO:0007669"/>
    <property type="project" value="UniProtKB-KW"/>
</dbReference>
<protein>
    <submittedName>
        <fullName evidence="4">Sulfurtransferase</fullName>
        <ecNumber evidence="4">2.8.1.-</ecNumber>
    </submittedName>
</protein>
<keyword evidence="5" id="KW-1185">Reference proteome</keyword>
<sequence length="274" mass="31601">MIISVQEAHELTLKENVVFADCRYDLKDENWGKEMFHQGHIPNGVYFDLNKDLSGQVKNHGGRHPLPNIETFKTKLATKGIHRETTVIVYCQNRAFSSRMYWLLKFIGHPTVYLMNGGFEEWKQSGYPVSQSELNKTANQYGNSEIKEDLIADMYYVKENKDRDSVTLIDSRSYDRYIGKHEPIDRKAGHIPGAINSEWTNILNDQHQFKSQDELINYFSTYQDAEEMIVYCGSGVTATPNVVALWLAGFDNVRLYVGSFSDWISYDENEIAKE</sequence>
<dbReference type="InterPro" id="IPR045078">
    <property type="entry name" value="TST/MPST-like"/>
</dbReference>
<dbReference type="PROSITE" id="PS50206">
    <property type="entry name" value="RHODANESE_3"/>
    <property type="match status" value="2"/>
</dbReference>
<evidence type="ECO:0000256" key="1">
    <source>
        <dbReference type="ARBA" id="ARBA00022679"/>
    </source>
</evidence>
<dbReference type="PANTHER" id="PTHR11364">
    <property type="entry name" value="THIOSULFATE SULFERTANSFERASE"/>
    <property type="match status" value="1"/>
</dbReference>
<dbReference type="RefSeq" id="WP_054753093.1">
    <property type="nucleotide sequence ID" value="NZ_JBHUMZ010000053.1"/>
</dbReference>
<evidence type="ECO:0000313" key="5">
    <source>
        <dbReference type="Proteomes" id="UP001597452"/>
    </source>
</evidence>
<dbReference type="PANTHER" id="PTHR11364:SF27">
    <property type="entry name" value="SULFURTRANSFERASE"/>
    <property type="match status" value="1"/>
</dbReference>
<dbReference type="InterPro" id="IPR036873">
    <property type="entry name" value="Rhodanese-like_dom_sf"/>
</dbReference>
<dbReference type="Pfam" id="PF00581">
    <property type="entry name" value="Rhodanese"/>
    <property type="match status" value="2"/>
</dbReference>
<feature type="domain" description="Rhodanese" evidence="3">
    <location>
        <begin position="13"/>
        <end position="131"/>
    </location>
</feature>
<feature type="domain" description="Rhodanese" evidence="3">
    <location>
        <begin position="162"/>
        <end position="272"/>
    </location>
</feature>
<comment type="caution">
    <text evidence="4">The sequence shown here is derived from an EMBL/GenBank/DDBJ whole genome shotgun (WGS) entry which is preliminary data.</text>
</comment>
<dbReference type="EC" id="2.8.1.-" evidence="4"/>
<dbReference type="SMART" id="SM00450">
    <property type="entry name" value="RHOD"/>
    <property type="match status" value="2"/>
</dbReference>
<evidence type="ECO:0000256" key="2">
    <source>
        <dbReference type="ARBA" id="ARBA00022737"/>
    </source>
</evidence>
<dbReference type="CDD" id="cd01448">
    <property type="entry name" value="TST_Repeat_1"/>
    <property type="match status" value="1"/>
</dbReference>
<organism evidence="4 5">
    <name type="scientific">Piscibacillus salipiscarius</name>
    <dbReference type="NCBI Taxonomy" id="299480"/>
    <lineage>
        <taxon>Bacteria</taxon>
        <taxon>Bacillati</taxon>
        <taxon>Bacillota</taxon>
        <taxon>Bacilli</taxon>
        <taxon>Bacillales</taxon>
        <taxon>Bacillaceae</taxon>
        <taxon>Piscibacillus</taxon>
    </lineage>
</organism>
<dbReference type="Gene3D" id="3.40.250.10">
    <property type="entry name" value="Rhodanese-like domain"/>
    <property type="match status" value="2"/>
</dbReference>
<evidence type="ECO:0000259" key="3">
    <source>
        <dbReference type="PROSITE" id="PS50206"/>
    </source>
</evidence>
<evidence type="ECO:0000313" key="4">
    <source>
        <dbReference type="EMBL" id="MFD2640389.1"/>
    </source>
</evidence>
<dbReference type="EMBL" id="JBHUMZ010000053">
    <property type="protein sequence ID" value="MFD2640389.1"/>
    <property type="molecule type" value="Genomic_DNA"/>
</dbReference>
<dbReference type="SUPFAM" id="SSF52821">
    <property type="entry name" value="Rhodanese/Cell cycle control phosphatase"/>
    <property type="match status" value="2"/>
</dbReference>
<keyword evidence="2" id="KW-0677">Repeat</keyword>
<dbReference type="Proteomes" id="UP001597452">
    <property type="component" value="Unassembled WGS sequence"/>
</dbReference>
<keyword evidence="1 4" id="KW-0808">Transferase</keyword>
<gene>
    <name evidence="4" type="ORF">ACFSW4_16080</name>
</gene>
<proteinExistence type="predicted"/>
<accession>A0ABW5QEB5</accession>
<reference evidence="5" key="1">
    <citation type="journal article" date="2019" name="Int. J. Syst. Evol. Microbiol.">
        <title>The Global Catalogue of Microorganisms (GCM) 10K type strain sequencing project: providing services to taxonomists for standard genome sequencing and annotation.</title>
        <authorList>
            <consortium name="The Broad Institute Genomics Platform"/>
            <consortium name="The Broad Institute Genome Sequencing Center for Infectious Disease"/>
            <person name="Wu L."/>
            <person name="Ma J."/>
        </authorList>
    </citation>
    <scope>NUCLEOTIDE SEQUENCE [LARGE SCALE GENOMIC DNA]</scope>
    <source>
        <strain evidence="5">TISTR 1571</strain>
    </source>
</reference>
<dbReference type="CDD" id="cd01449">
    <property type="entry name" value="TST_Repeat_2"/>
    <property type="match status" value="1"/>
</dbReference>
<name>A0ABW5QEB5_9BACI</name>
<dbReference type="InterPro" id="IPR001763">
    <property type="entry name" value="Rhodanese-like_dom"/>
</dbReference>